<name>A0AAU9DIK7_9LACO</name>
<dbReference type="Proteomes" id="UP001321804">
    <property type="component" value="Chromosome"/>
</dbReference>
<dbReference type="KEGG" id="xak:KIMC2_11840"/>
<proteinExistence type="predicted"/>
<evidence type="ECO:0000313" key="1">
    <source>
        <dbReference type="EMBL" id="BDR56622.1"/>
    </source>
</evidence>
<accession>A0AAU9DIK7</accession>
<evidence type="ECO:0000313" key="2">
    <source>
        <dbReference type="Proteomes" id="UP001321804"/>
    </source>
</evidence>
<gene>
    <name evidence="1" type="ORF">KIMC2_11840</name>
</gene>
<dbReference type="AlphaFoldDB" id="A0AAU9DIK7"/>
<sequence length="192" mass="22487">MDFSQGITKEDKLVDKALKVERSSERTEKVHSKKYKSWFIDYEHPFRIEGMDQVLLQQHTSYLVWLYGISDKNKIEPIEMDFTGADHDDGYGSGFSFDFKKRTVTFDYIDGPADQYDVFHESIVQVYELTKSGKPGKLIKETTRNGNKKKLRGFLDHHKEVFNYLVDHNLTYEIFKKKSFNDLKNAHTVGDN</sequence>
<organism evidence="1 2">
    <name type="scientific">Xylocopilactobacillus apis</name>
    <dbReference type="NCBI Taxonomy" id="2932183"/>
    <lineage>
        <taxon>Bacteria</taxon>
        <taxon>Bacillati</taxon>
        <taxon>Bacillota</taxon>
        <taxon>Bacilli</taxon>
        <taxon>Lactobacillales</taxon>
        <taxon>Lactobacillaceae</taxon>
        <taxon>Xylocopilactobacillus</taxon>
    </lineage>
</organism>
<reference evidence="1 2" key="1">
    <citation type="journal article" date="2023" name="Microbiol. Spectr.">
        <title>Symbiosis of Carpenter Bees with Uncharacterized Lactic Acid Bacteria Showing NAD Auxotrophy.</title>
        <authorList>
            <person name="Kawasaki S."/>
            <person name="Ozawa K."/>
            <person name="Mori T."/>
            <person name="Yamamoto A."/>
            <person name="Ito M."/>
            <person name="Ohkuma M."/>
            <person name="Sakamoto M."/>
            <person name="Matsutani M."/>
        </authorList>
    </citation>
    <scope>NUCLEOTIDE SEQUENCE [LARGE SCALE GENOMIC DNA]</scope>
    <source>
        <strain evidence="1 2">KimC2</strain>
    </source>
</reference>
<protein>
    <submittedName>
        <fullName evidence="1">Uncharacterized protein</fullName>
    </submittedName>
</protein>
<keyword evidence="2" id="KW-1185">Reference proteome</keyword>
<dbReference type="EMBL" id="AP026801">
    <property type="protein sequence ID" value="BDR56622.1"/>
    <property type="molecule type" value="Genomic_DNA"/>
</dbReference>